<comment type="caution">
    <text evidence="4">The sequence shown here is derived from an EMBL/GenBank/DDBJ whole genome shotgun (WGS) entry which is preliminary data.</text>
</comment>
<dbReference type="PROSITE" id="PS50075">
    <property type="entry name" value="CARRIER"/>
    <property type="match status" value="1"/>
</dbReference>
<evidence type="ECO:0000259" key="3">
    <source>
        <dbReference type="PROSITE" id="PS50075"/>
    </source>
</evidence>
<dbReference type="InterPro" id="IPR006162">
    <property type="entry name" value="Ppantetheine_attach_site"/>
</dbReference>
<sequence length="84" mass="9684">MLQTINETVLLILKRNLELDEGDSLELDDDLLLLGINSINFIRIVVDFETEFGFEFGEEELDYNLFRTAGKLIEYIENKLEGVA</sequence>
<feature type="domain" description="Carrier" evidence="3">
    <location>
        <begin position="3"/>
        <end position="80"/>
    </location>
</feature>
<dbReference type="EMBL" id="JABMKX010000011">
    <property type="protein sequence ID" value="NQX47744.1"/>
    <property type="molecule type" value="Genomic_DNA"/>
</dbReference>
<dbReference type="Gene3D" id="1.10.1200.10">
    <property type="entry name" value="ACP-like"/>
    <property type="match status" value="1"/>
</dbReference>
<dbReference type="InterPro" id="IPR009081">
    <property type="entry name" value="PP-bd_ACP"/>
</dbReference>
<dbReference type="PROSITE" id="PS00012">
    <property type="entry name" value="PHOSPHOPANTETHEINE"/>
    <property type="match status" value="1"/>
</dbReference>
<dbReference type="Proteomes" id="UP000711047">
    <property type="component" value="Unassembled WGS sequence"/>
</dbReference>
<organism evidence="4 5">
    <name type="scientific">Paenibacillus tritici</name>
    <dbReference type="NCBI Taxonomy" id="1873425"/>
    <lineage>
        <taxon>Bacteria</taxon>
        <taxon>Bacillati</taxon>
        <taxon>Bacillota</taxon>
        <taxon>Bacilli</taxon>
        <taxon>Bacillales</taxon>
        <taxon>Paenibacillaceae</taxon>
        <taxon>Paenibacillus</taxon>
    </lineage>
</organism>
<dbReference type="Pfam" id="PF00550">
    <property type="entry name" value="PP-binding"/>
    <property type="match status" value="1"/>
</dbReference>
<protein>
    <submittedName>
        <fullName evidence="4">Acyl carrier protein</fullName>
    </submittedName>
</protein>
<keyword evidence="5" id="KW-1185">Reference proteome</keyword>
<accession>A0ABX2DW60</accession>
<evidence type="ECO:0000256" key="2">
    <source>
        <dbReference type="ARBA" id="ARBA00022553"/>
    </source>
</evidence>
<reference evidence="4 5" key="1">
    <citation type="submission" date="2020-05" db="EMBL/GenBank/DDBJ databases">
        <title>Paenibacillus glebae, sp. nov., Paenibacillus humi sp. nov., Paenibacillus pedi sp. nov., Paenibacillus terrestris sp. nov. and Paenibacillus terricola sp. nov., isolated from a forest top soil sample.</title>
        <authorList>
            <person name="Qi S."/>
            <person name="Carlier A."/>
            <person name="Cnockaert M."/>
            <person name="Vandamme P."/>
        </authorList>
    </citation>
    <scope>NUCLEOTIDE SEQUENCE [LARGE SCALE GENOMIC DNA]</scope>
    <source>
        <strain evidence="4 5">LMG 29502</strain>
    </source>
</reference>
<evidence type="ECO:0000256" key="1">
    <source>
        <dbReference type="ARBA" id="ARBA00022450"/>
    </source>
</evidence>
<dbReference type="SUPFAM" id="SSF47336">
    <property type="entry name" value="ACP-like"/>
    <property type="match status" value="1"/>
</dbReference>
<name>A0ABX2DW60_9BACL</name>
<gene>
    <name evidence="4" type="ORF">HQN87_20685</name>
</gene>
<evidence type="ECO:0000313" key="5">
    <source>
        <dbReference type="Proteomes" id="UP000711047"/>
    </source>
</evidence>
<keyword evidence="1" id="KW-0596">Phosphopantetheine</keyword>
<evidence type="ECO:0000313" key="4">
    <source>
        <dbReference type="EMBL" id="NQX47744.1"/>
    </source>
</evidence>
<dbReference type="InterPro" id="IPR036736">
    <property type="entry name" value="ACP-like_sf"/>
</dbReference>
<dbReference type="RefSeq" id="WP_173137195.1">
    <property type="nucleotide sequence ID" value="NZ_CP073365.1"/>
</dbReference>
<keyword evidence="2" id="KW-0597">Phosphoprotein</keyword>
<proteinExistence type="predicted"/>